<dbReference type="VEuPathDB" id="FungiDB:PSTT_03511"/>
<gene>
    <name evidence="1" type="ORF">PSTT_03511</name>
</gene>
<dbReference type="AlphaFoldDB" id="A0A2S4VWF8"/>
<dbReference type="Proteomes" id="UP000239156">
    <property type="component" value="Unassembled WGS sequence"/>
</dbReference>
<name>A0A2S4VWF8_9BASI</name>
<comment type="caution">
    <text evidence="1">The sequence shown here is derived from an EMBL/GenBank/DDBJ whole genome shotgun (WGS) entry which is preliminary data.</text>
</comment>
<dbReference type="VEuPathDB" id="FungiDB:PSHT_06162"/>
<evidence type="ECO:0000313" key="2">
    <source>
        <dbReference type="Proteomes" id="UP000239156"/>
    </source>
</evidence>
<organism evidence="1 2">
    <name type="scientific">Puccinia striiformis</name>
    <dbReference type="NCBI Taxonomy" id="27350"/>
    <lineage>
        <taxon>Eukaryota</taxon>
        <taxon>Fungi</taxon>
        <taxon>Dikarya</taxon>
        <taxon>Basidiomycota</taxon>
        <taxon>Pucciniomycotina</taxon>
        <taxon>Pucciniomycetes</taxon>
        <taxon>Pucciniales</taxon>
        <taxon>Pucciniaceae</taxon>
        <taxon>Puccinia</taxon>
    </lineage>
</organism>
<sequence>MELEPEDEIQRQEEETIVIVAIALLLTTLTRFGTRGIPYNDLPLSGEDYTIAILQGNPRQTLDVFRVTTPTSCSSAENY</sequence>
<evidence type="ECO:0000313" key="1">
    <source>
        <dbReference type="EMBL" id="POW13838.1"/>
    </source>
</evidence>
<protein>
    <submittedName>
        <fullName evidence="1">Uncharacterized protein</fullName>
    </submittedName>
</protein>
<reference evidence="1" key="1">
    <citation type="submission" date="2017-12" db="EMBL/GenBank/DDBJ databases">
        <title>Gene loss provides genomic basis for host adaptation in cereal stripe rust fungi.</title>
        <authorList>
            <person name="Xia C."/>
        </authorList>
    </citation>
    <scope>NUCLEOTIDE SEQUENCE [LARGE SCALE GENOMIC DNA]</scope>
    <source>
        <strain evidence="1">93-210</strain>
    </source>
</reference>
<dbReference type="EMBL" id="PKSL01000022">
    <property type="protein sequence ID" value="POW13838.1"/>
    <property type="molecule type" value="Genomic_DNA"/>
</dbReference>
<keyword evidence="2" id="KW-1185">Reference proteome</keyword>
<proteinExistence type="predicted"/>
<accession>A0A2S4VWF8</accession>